<evidence type="ECO:0000313" key="2">
    <source>
        <dbReference type="EMBL" id="CAB4899875.1"/>
    </source>
</evidence>
<dbReference type="PROSITE" id="PS50043">
    <property type="entry name" value="HTH_LUXR_2"/>
    <property type="match status" value="1"/>
</dbReference>
<dbReference type="InterPro" id="IPR013324">
    <property type="entry name" value="RNA_pol_sigma_r3/r4-like"/>
</dbReference>
<dbReference type="GO" id="GO:0003677">
    <property type="term" value="F:DNA binding"/>
    <property type="evidence" value="ECO:0007669"/>
    <property type="project" value="InterPro"/>
</dbReference>
<gene>
    <name evidence="2" type="ORF">UFOPK3494_00881</name>
</gene>
<sequence length="44" mass="5154">MFYVEQLSVIEIAEALEVSEGAVKFHLHQARQKLRAHIESREEM</sequence>
<dbReference type="GO" id="GO:0016987">
    <property type="term" value="F:sigma factor activity"/>
    <property type="evidence" value="ECO:0007669"/>
    <property type="project" value="InterPro"/>
</dbReference>
<evidence type="ECO:0000259" key="1">
    <source>
        <dbReference type="PROSITE" id="PS50043"/>
    </source>
</evidence>
<name>A0A6J7G3K5_9ZZZZ</name>
<dbReference type="EMBL" id="CAFBMF010000046">
    <property type="protein sequence ID" value="CAB4899875.1"/>
    <property type="molecule type" value="Genomic_DNA"/>
</dbReference>
<dbReference type="InterPro" id="IPR036388">
    <property type="entry name" value="WH-like_DNA-bd_sf"/>
</dbReference>
<dbReference type="GO" id="GO:0006352">
    <property type="term" value="P:DNA-templated transcription initiation"/>
    <property type="evidence" value="ECO:0007669"/>
    <property type="project" value="InterPro"/>
</dbReference>
<dbReference type="InterPro" id="IPR000792">
    <property type="entry name" value="Tscrpt_reg_LuxR_C"/>
</dbReference>
<reference evidence="2" key="1">
    <citation type="submission" date="2020-05" db="EMBL/GenBank/DDBJ databases">
        <authorList>
            <person name="Chiriac C."/>
            <person name="Salcher M."/>
            <person name="Ghai R."/>
            <person name="Kavagutti S V."/>
        </authorList>
    </citation>
    <scope>NUCLEOTIDE SEQUENCE</scope>
</reference>
<dbReference type="AlphaFoldDB" id="A0A6J7G3K5"/>
<protein>
    <submittedName>
        <fullName evidence="2">Unannotated protein</fullName>
    </submittedName>
</protein>
<dbReference type="Pfam" id="PF08281">
    <property type="entry name" value="Sigma70_r4_2"/>
    <property type="match status" value="1"/>
</dbReference>
<dbReference type="Gene3D" id="1.10.10.10">
    <property type="entry name" value="Winged helix-like DNA-binding domain superfamily/Winged helix DNA-binding domain"/>
    <property type="match status" value="1"/>
</dbReference>
<accession>A0A6J7G3K5</accession>
<feature type="domain" description="HTH luxR-type" evidence="1">
    <location>
        <begin position="1"/>
        <end position="44"/>
    </location>
</feature>
<dbReference type="SUPFAM" id="SSF88659">
    <property type="entry name" value="Sigma3 and sigma4 domains of RNA polymerase sigma factors"/>
    <property type="match status" value="1"/>
</dbReference>
<dbReference type="InterPro" id="IPR013249">
    <property type="entry name" value="RNA_pol_sigma70_r4_t2"/>
</dbReference>
<organism evidence="2">
    <name type="scientific">freshwater metagenome</name>
    <dbReference type="NCBI Taxonomy" id="449393"/>
    <lineage>
        <taxon>unclassified sequences</taxon>
        <taxon>metagenomes</taxon>
        <taxon>ecological metagenomes</taxon>
    </lineage>
</organism>
<proteinExistence type="predicted"/>